<evidence type="ECO:0000256" key="5">
    <source>
        <dbReference type="ARBA" id="ARBA00022801"/>
    </source>
</evidence>
<dbReference type="SUPFAM" id="SSF56300">
    <property type="entry name" value="Metallo-dependent phosphatases"/>
    <property type="match status" value="1"/>
</dbReference>
<dbReference type="EMBL" id="JADKNH010000012">
    <property type="protein sequence ID" value="MBF4694995.1"/>
    <property type="molecule type" value="Genomic_DNA"/>
</dbReference>
<name>A0ABR9ZYN0_9FIRM</name>
<proteinExistence type="inferred from homology"/>
<dbReference type="PANTHER" id="PTHR30337">
    <property type="entry name" value="COMPONENT OF ATP-DEPENDENT DSDNA EXONUCLEASE"/>
    <property type="match status" value="1"/>
</dbReference>
<comment type="subunit">
    <text evidence="2 7">Heterodimer of SbcC and SbcD.</text>
</comment>
<comment type="similarity">
    <text evidence="1 7">Belongs to the SbcD family.</text>
</comment>
<comment type="caution">
    <text evidence="10">The sequence shown here is derived from an EMBL/GenBank/DDBJ whole genome shotgun (WGS) entry which is preliminary data.</text>
</comment>
<keyword evidence="11" id="KW-1185">Reference proteome</keyword>
<accession>A0ABR9ZYN0</accession>
<keyword evidence="4 7" id="KW-0540">Nuclease</keyword>
<evidence type="ECO:0000256" key="4">
    <source>
        <dbReference type="ARBA" id="ARBA00022722"/>
    </source>
</evidence>
<evidence type="ECO:0000313" key="10">
    <source>
        <dbReference type="EMBL" id="MBF4694995.1"/>
    </source>
</evidence>
<dbReference type="InterPro" id="IPR004843">
    <property type="entry name" value="Calcineurin-like_PHP"/>
</dbReference>
<dbReference type="InterPro" id="IPR050535">
    <property type="entry name" value="DNA_Repair-Maintenance_Comp"/>
</dbReference>
<evidence type="ECO:0000256" key="3">
    <source>
        <dbReference type="ARBA" id="ARBA00013365"/>
    </source>
</evidence>
<dbReference type="Pfam" id="PF00149">
    <property type="entry name" value="Metallophos"/>
    <property type="match status" value="1"/>
</dbReference>
<evidence type="ECO:0000256" key="6">
    <source>
        <dbReference type="ARBA" id="ARBA00022839"/>
    </source>
</evidence>
<keyword evidence="6 7" id="KW-0269">Exonuclease</keyword>
<dbReference type="CDD" id="cd00840">
    <property type="entry name" value="MPP_Mre11_N"/>
    <property type="match status" value="1"/>
</dbReference>
<sequence length="385" mass="43594">MKMIHSADWHLGKLINNVFMTEDQAYILKQLKETLIREHIEVLMISGDIYDRSIPPVEAVSLLNDFLSEVVEELNVKVIISSGNHDSSERLSFGSMLLRKKGLYIVGKTEQGYETISLEDASGAIIDFHVMPFMTAFEARKCFHNPDLKTPDEAMAFIVDQIRAKAVPEHLNVVMAHGFVIGTEAPEESDSERPLNMGGTDAISYRHFIDFDYVALGHLHNLQRAGRDQIRYSGSLLKYSFSENQVKKGVLKVELSLGQAPQIEFLPLKPIRDMRVIKGPLDQLISDEIVSAFNCKDYIHAILTDRGELMEPMNTLRSVYPNILSMEKQSTSSPQNLGEMTDLRREKNPVHLFDLFYTTVEGENLEETERAFVKQVVENAMKGES</sequence>
<keyword evidence="7" id="KW-0235">DNA replication</keyword>
<keyword evidence="5 7" id="KW-0378">Hydrolase</keyword>
<comment type="function">
    <text evidence="7">SbcCD cleaves DNA hairpin structures. These structures can inhibit DNA replication and are intermediates in certain DNA recombination reactions. The complex acts as a 3'-&gt;5' double strand exonuclease that can open hairpins. It also has a 5' single-strand endonuclease activity.</text>
</comment>
<feature type="domain" description="Calcineurin-like phosphoesterase" evidence="8">
    <location>
        <begin position="1"/>
        <end position="221"/>
    </location>
</feature>
<dbReference type="RefSeq" id="WP_194703238.1">
    <property type="nucleotide sequence ID" value="NZ_JADKNH010000012.1"/>
</dbReference>
<feature type="domain" description="Nuclease SbcCD subunit D C-terminal" evidence="9">
    <location>
        <begin position="271"/>
        <end position="359"/>
    </location>
</feature>
<dbReference type="InterPro" id="IPR004593">
    <property type="entry name" value="SbcD"/>
</dbReference>
<dbReference type="InterPro" id="IPR026843">
    <property type="entry name" value="SbcD_C"/>
</dbReference>
<dbReference type="NCBIfam" id="TIGR00619">
    <property type="entry name" value="sbcd"/>
    <property type="match status" value="1"/>
</dbReference>
<dbReference type="InterPro" id="IPR029052">
    <property type="entry name" value="Metallo-depent_PP-like"/>
</dbReference>
<dbReference type="Proteomes" id="UP000614200">
    <property type="component" value="Unassembled WGS sequence"/>
</dbReference>
<reference evidence="10 11" key="1">
    <citation type="submission" date="2020-11" db="EMBL/GenBank/DDBJ databases">
        <title>Fusibacter basophilias sp. nov.</title>
        <authorList>
            <person name="Qiu D."/>
        </authorList>
    </citation>
    <scope>NUCLEOTIDE SEQUENCE [LARGE SCALE GENOMIC DNA]</scope>
    <source>
        <strain evidence="10 11">Q10-2</strain>
    </source>
</reference>
<dbReference type="Gene3D" id="3.60.21.10">
    <property type="match status" value="1"/>
</dbReference>
<dbReference type="GO" id="GO:0004527">
    <property type="term" value="F:exonuclease activity"/>
    <property type="evidence" value="ECO:0007669"/>
    <property type="project" value="UniProtKB-KW"/>
</dbReference>
<dbReference type="PANTHER" id="PTHR30337:SF0">
    <property type="entry name" value="NUCLEASE SBCCD SUBUNIT D"/>
    <property type="match status" value="1"/>
</dbReference>
<evidence type="ECO:0000313" key="11">
    <source>
        <dbReference type="Proteomes" id="UP000614200"/>
    </source>
</evidence>
<evidence type="ECO:0000259" key="8">
    <source>
        <dbReference type="Pfam" id="PF00149"/>
    </source>
</evidence>
<dbReference type="Pfam" id="PF12320">
    <property type="entry name" value="SbcD_C"/>
    <property type="match status" value="1"/>
</dbReference>
<dbReference type="InterPro" id="IPR041796">
    <property type="entry name" value="Mre11_N"/>
</dbReference>
<evidence type="ECO:0000256" key="1">
    <source>
        <dbReference type="ARBA" id="ARBA00010555"/>
    </source>
</evidence>
<protein>
    <recommendedName>
        <fullName evidence="3 7">Nuclease SbcCD subunit D</fullName>
    </recommendedName>
</protein>
<organism evidence="10 11">
    <name type="scientific">Fusibacter ferrireducens</name>
    <dbReference type="NCBI Taxonomy" id="2785058"/>
    <lineage>
        <taxon>Bacteria</taxon>
        <taxon>Bacillati</taxon>
        <taxon>Bacillota</taxon>
        <taxon>Clostridia</taxon>
        <taxon>Eubacteriales</taxon>
        <taxon>Eubacteriales Family XII. Incertae Sedis</taxon>
        <taxon>Fusibacter</taxon>
    </lineage>
</organism>
<keyword evidence="7" id="KW-0255">Endonuclease</keyword>
<evidence type="ECO:0000256" key="7">
    <source>
        <dbReference type="RuleBase" id="RU363069"/>
    </source>
</evidence>
<evidence type="ECO:0000256" key="2">
    <source>
        <dbReference type="ARBA" id="ARBA00011322"/>
    </source>
</evidence>
<keyword evidence="7" id="KW-0233">DNA recombination</keyword>
<evidence type="ECO:0000259" key="9">
    <source>
        <dbReference type="Pfam" id="PF12320"/>
    </source>
</evidence>
<gene>
    <name evidence="7" type="primary">sbcD</name>
    <name evidence="10" type="ORF">ISU02_17995</name>
</gene>